<dbReference type="AlphaFoldDB" id="A0A9Q0GQ49"/>
<keyword evidence="2" id="KW-1185">Reference proteome</keyword>
<evidence type="ECO:0000313" key="1">
    <source>
        <dbReference type="EMBL" id="KAJ4952026.1"/>
    </source>
</evidence>
<accession>A0A9Q0GQ49</accession>
<protein>
    <submittedName>
        <fullName evidence="1">Uncharacterized protein</fullName>
    </submittedName>
</protein>
<name>A0A9Q0GQ49_9MAGN</name>
<proteinExistence type="predicted"/>
<evidence type="ECO:0000313" key="2">
    <source>
        <dbReference type="Proteomes" id="UP001141806"/>
    </source>
</evidence>
<sequence length="157" mass="17798">MVLLNGSGTILLRTISFSNLVCLLLERKCIRSDQSLTSSSSRREVFHKRSNNDCKQNQSIYNGFIPYHSNLSSHYLEADDWMLQSYNFQSLAGSIKSRPLSRFDKQETPLVNPEVVNPSLLSFGQEMWNPENELPKVSTSSSSTYSMSATRFNFPSS</sequence>
<dbReference type="EMBL" id="JAMYWD010000012">
    <property type="protein sequence ID" value="KAJ4952026.1"/>
    <property type="molecule type" value="Genomic_DNA"/>
</dbReference>
<reference evidence="1" key="1">
    <citation type="journal article" date="2023" name="Plant J.">
        <title>The genome of the king protea, Protea cynaroides.</title>
        <authorList>
            <person name="Chang J."/>
            <person name="Duong T.A."/>
            <person name="Schoeman C."/>
            <person name="Ma X."/>
            <person name="Roodt D."/>
            <person name="Barker N."/>
            <person name="Li Z."/>
            <person name="Van de Peer Y."/>
            <person name="Mizrachi E."/>
        </authorList>
    </citation>
    <scope>NUCLEOTIDE SEQUENCE</scope>
    <source>
        <tissue evidence="1">Young leaves</tissue>
    </source>
</reference>
<gene>
    <name evidence="1" type="ORF">NE237_028858</name>
</gene>
<comment type="caution">
    <text evidence="1">The sequence shown here is derived from an EMBL/GenBank/DDBJ whole genome shotgun (WGS) entry which is preliminary data.</text>
</comment>
<dbReference type="Proteomes" id="UP001141806">
    <property type="component" value="Unassembled WGS sequence"/>
</dbReference>
<organism evidence="1 2">
    <name type="scientific">Protea cynaroides</name>
    <dbReference type="NCBI Taxonomy" id="273540"/>
    <lineage>
        <taxon>Eukaryota</taxon>
        <taxon>Viridiplantae</taxon>
        <taxon>Streptophyta</taxon>
        <taxon>Embryophyta</taxon>
        <taxon>Tracheophyta</taxon>
        <taxon>Spermatophyta</taxon>
        <taxon>Magnoliopsida</taxon>
        <taxon>Proteales</taxon>
        <taxon>Proteaceae</taxon>
        <taxon>Protea</taxon>
    </lineage>
</organism>